<keyword evidence="7 12" id="KW-0406">Ion transport</keyword>
<feature type="transmembrane region" description="Helical" evidence="12">
    <location>
        <begin position="30"/>
        <end position="52"/>
    </location>
</feature>
<comment type="subcellular location">
    <subcellularLocation>
        <location evidence="1 12">Cell membrane</location>
        <topology evidence="1 12">Multi-pass membrane protein</topology>
    </subcellularLocation>
</comment>
<protein>
    <recommendedName>
        <fullName evidence="12">Fluoride-specific ion channel FluC</fullName>
    </recommendedName>
</protein>
<keyword evidence="12" id="KW-0813">Transport</keyword>
<dbReference type="NCBIfam" id="TIGR00494">
    <property type="entry name" value="crcB"/>
    <property type="match status" value="1"/>
</dbReference>
<keyword evidence="3" id="KW-0997">Cell inner membrane</keyword>
<keyword evidence="8 12" id="KW-0472">Membrane</keyword>
<name>A0A1E3W8M8_9HYPH</name>
<evidence type="ECO:0000313" key="13">
    <source>
        <dbReference type="EMBL" id="ODS02164.1"/>
    </source>
</evidence>
<evidence type="ECO:0000256" key="9">
    <source>
        <dbReference type="ARBA" id="ARBA00023303"/>
    </source>
</evidence>
<dbReference type="PANTHER" id="PTHR28259">
    <property type="entry name" value="FLUORIDE EXPORT PROTEIN 1-RELATED"/>
    <property type="match status" value="1"/>
</dbReference>
<dbReference type="GO" id="GO:0140114">
    <property type="term" value="P:cellular detoxification of fluoride"/>
    <property type="evidence" value="ECO:0007669"/>
    <property type="project" value="UniProtKB-UniRule"/>
</dbReference>
<evidence type="ECO:0000256" key="6">
    <source>
        <dbReference type="ARBA" id="ARBA00023053"/>
    </source>
</evidence>
<evidence type="ECO:0000256" key="11">
    <source>
        <dbReference type="ARBA" id="ARBA00035585"/>
    </source>
</evidence>
<dbReference type="OrthoDB" id="9806299at2"/>
<evidence type="ECO:0000256" key="12">
    <source>
        <dbReference type="HAMAP-Rule" id="MF_00454"/>
    </source>
</evidence>
<proteinExistence type="inferred from homology"/>
<evidence type="ECO:0000313" key="14">
    <source>
        <dbReference type="Proteomes" id="UP000095042"/>
    </source>
</evidence>
<keyword evidence="14" id="KW-1185">Reference proteome</keyword>
<dbReference type="GO" id="GO:0046872">
    <property type="term" value="F:metal ion binding"/>
    <property type="evidence" value="ECO:0007669"/>
    <property type="project" value="UniProtKB-KW"/>
</dbReference>
<comment type="activity regulation">
    <text evidence="12">Na(+) is not transported, but it plays an essential structural role and its presence is essential for fluoride channel function.</text>
</comment>
<dbReference type="NCBIfam" id="NF010791">
    <property type="entry name" value="PRK14195.1"/>
    <property type="match status" value="1"/>
</dbReference>
<dbReference type="EMBL" id="LPWD01000391">
    <property type="protein sequence ID" value="ODS02164.1"/>
    <property type="molecule type" value="Genomic_DNA"/>
</dbReference>
<evidence type="ECO:0000256" key="8">
    <source>
        <dbReference type="ARBA" id="ARBA00023136"/>
    </source>
</evidence>
<feature type="transmembrane region" description="Helical" evidence="12">
    <location>
        <begin position="64"/>
        <end position="86"/>
    </location>
</feature>
<comment type="similarity">
    <text evidence="10 12">Belongs to the fluoride channel Fluc/FEX (TC 1.A.43) family.</text>
</comment>
<reference evidence="13 14" key="1">
    <citation type="journal article" date="2016" name="Environ. Microbiol.">
        <title>New Methyloceanibacter diversity from North Sea sediments includes methanotroph containing solely the soluble methane monooxygenase.</title>
        <authorList>
            <person name="Vekeman B."/>
            <person name="Kerckhof F.M."/>
            <person name="Cremers G."/>
            <person name="de Vos P."/>
            <person name="Vandamme P."/>
            <person name="Boon N."/>
            <person name="Op den Camp H.J."/>
            <person name="Heylen K."/>
        </authorList>
    </citation>
    <scope>NUCLEOTIDE SEQUENCE [LARGE SCALE GENOMIC DNA]</scope>
    <source>
        <strain evidence="13 14">R-67177</strain>
    </source>
</reference>
<evidence type="ECO:0000256" key="1">
    <source>
        <dbReference type="ARBA" id="ARBA00004651"/>
    </source>
</evidence>
<dbReference type="AlphaFoldDB" id="A0A1E3W8M8"/>
<organism evidence="13 14">
    <name type="scientific">Methyloceanibacter marginalis</name>
    <dbReference type="NCBI Taxonomy" id="1774971"/>
    <lineage>
        <taxon>Bacteria</taxon>
        <taxon>Pseudomonadati</taxon>
        <taxon>Pseudomonadota</taxon>
        <taxon>Alphaproteobacteria</taxon>
        <taxon>Hyphomicrobiales</taxon>
        <taxon>Hyphomicrobiaceae</taxon>
        <taxon>Methyloceanibacter</taxon>
    </lineage>
</organism>
<keyword evidence="2 12" id="KW-1003">Cell membrane</keyword>
<gene>
    <name evidence="12" type="primary">fluC</name>
    <name evidence="12" type="synonym">crcB</name>
    <name evidence="13" type="ORF">AUC71_16815</name>
</gene>
<keyword evidence="5 12" id="KW-1133">Transmembrane helix</keyword>
<keyword evidence="12" id="KW-0479">Metal-binding</keyword>
<dbReference type="HAMAP" id="MF_00454">
    <property type="entry name" value="FluC"/>
    <property type="match status" value="1"/>
</dbReference>
<sequence length="121" mass="12658">MLFVAAGGALGASARYLVGVASGRLIGFGFPWGTLTVNVLGCFLMGLLIEAMALRWTVGNELRAFLTVGVLGGFTTFSAFSADFALLYERDAYVSAGLYLFASVGLSIAALFAGLFLVRSL</sequence>
<dbReference type="GO" id="GO:0062054">
    <property type="term" value="F:fluoride channel activity"/>
    <property type="evidence" value="ECO:0007669"/>
    <property type="project" value="UniProtKB-UniRule"/>
</dbReference>
<evidence type="ECO:0000256" key="5">
    <source>
        <dbReference type="ARBA" id="ARBA00022989"/>
    </source>
</evidence>
<feature type="binding site" evidence="12">
    <location>
        <position position="75"/>
    </location>
    <ligand>
        <name>Na(+)</name>
        <dbReference type="ChEBI" id="CHEBI:29101"/>
        <note>structural</note>
    </ligand>
</feature>
<evidence type="ECO:0000256" key="2">
    <source>
        <dbReference type="ARBA" id="ARBA00022475"/>
    </source>
</evidence>
<dbReference type="Pfam" id="PF02537">
    <property type="entry name" value="CRCB"/>
    <property type="match status" value="1"/>
</dbReference>
<comment type="function">
    <text evidence="12">Fluoride-specific ion channel. Important for reducing fluoride concentration in the cell, thus reducing its toxicity.</text>
</comment>
<feature type="transmembrane region" description="Helical" evidence="12">
    <location>
        <begin position="98"/>
        <end position="118"/>
    </location>
</feature>
<keyword evidence="6 12" id="KW-0915">Sodium</keyword>
<evidence type="ECO:0000256" key="3">
    <source>
        <dbReference type="ARBA" id="ARBA00022519"/>
    </source>
</evidence>
<accession>A0A1E3W8M8</accession>
<comment type="caution">
    <text evidence="13">The sequence shown here is derived from an EMBL/GenBank/DDBJ whole genome shotgun (WGS) entry which is preliminary data.</text>
</comment>
<dbReference type="InterPro" id="IPR003691">
    <property type="entry name" value="FluC"/>
</dbReference>
<evidence type="ECO:0000256" key="7">
    <source>
        <dbReference type="ARBA" id="ARBA00023065"/>
    </source>
</evidence>
<evidence type="ECO:0000256" key="4">
    <source>
        <dbReference type="ARBA" id="ARBA00022692"/>
    </source>
</evidence>
<keyword evidence="4 12" id="KW-0812">Transmembrane</keyword>
<dbReference type="PANTHER" id="PTHR28259:SF1">
    <property type="entry name" value="FLUORIDE EXPORT PROTEIN 1-RELATED"/>
    <property type="match status" value="1"/>
</dbReference>
<dbReference type="GO" id="GO:0005886">
    <property type="term" value="C:plasma membrane"/>
    <property type="evidence" value="ECO:0007669"/>
    <property type="project" value="UniProtKB-SubCell"/>
</dbReference>
<comment type="catalytic activity">
    <reaction evidence="11">
        <text>fluoride(in) = fluoride(out)</text>
        <dbReference type="Rhea" id="RHEA:76159"/>
        <dbReference type="ChEBI" id="CHEBI:17051"/>
    </reaction>
    <physiologicalReaction direction="left-to-right" evidence="11">
        <dbReference type="Rhea" id="RHEA:76160"/>
    </physiologicalReaction>
</comment>
<evidence type="ECO:0000256" key="10">
    <source>
        <dbReference type="ARBA" id="ARBA00035120"/>
    </source>
</evidence>
<feature type="binding site" evidence="12">
    <location>
        <position position="72"/>
    </location>
    <ligand>
        <name>Na(+)</name>
        <dbReference type="ChEBI" id="CHEBI:29101"/>
        <note>structural</note>
    </ligand>
</feature>
<dbReference type="Proteomes" id="UP000095042">
    <property type="component" value="Unassembled WGS sequence"/>
</dbReference>
<keyword evidence="9 12" id="KW-0407">Ion channel</keyword>